<organism evidence="3 4">
    <name type="scientific">Rhizobium jaguaris</name>
    <dbReference type="NCBI Taxonomy" id="1312183"/>
    <lineage>
        <taxon>Bacteria</taxon>
        <taxon>Pseudomonadati</taxon>
        <taxon>Pseudomonadota</taxon>
        <taxon>Alphaproteobacteria</taxon>
        <taxon>Hyphomicrobiales</taxon>
        <taxon>Rhizobiaceae</taxon>
        <taxon>Rhizobium/Agrobacterium group</taxon>
        <taxon>Rhizobium</taxon>
    </lineage>
</organism>
<dbReference type="Pfam" id="PF04972">
    <property type="entry name" value="BON"/>
    <property type="match status" value="1"/>
</dbReference>
<dbReference type="InterPro" id="IPR014004">
    <property type="entry name" value="Transpt-assoc_nodulatn_dom_bac"/>
</dbReference>
<feature type="region of interest" description="Disordered" evidence="1">
    <location>
        <begin position="79"/>
        <end position="111"/>
    </location>
</feature>
<dbReference type="KEGG" id="rjg:CCGE525_29150"/>
<evidence type="ECO:0000313" key="4">
    <source>
        <dbReference type="Proteomes" id="UP000282195"/>
    </source>
</evidence>
<proteinExistence type="predicted"/>
<gene>
    <name evidence="3" type="ORF">CCGE525_29150</name>
</gene>
<dbReference type="AlphaFoldDB" id="A0A387FVV7"/>
<keyword evidence="4" id="KW-1185">Reference proteome</keyword>
<dbReference type="SMART" id="SM00749">
    <property type="entry name" value="BON"/>
    <property type="match status" value="1"/>
</dbReference>
<dbReference type="Gene3D" id="3.30.1340.30">
    <property type="match status" value="1"/>
</dbReference>
<geneLocation type="plasmid" evidence="4">
    <name>prccge525c</name>
</geneLocation>
<feature type="region of interest" description="Disordered" evidence="1">
    <location>
        <begin position="16"/>
        <end position="37"/>
    </location>
</feature>
<accession>A0A387FVV7</accession>
<dbReference type="InterPro" id="IPR007055">
    <property type="entry name" value="BON_dom"/>
</dbReference>
<dbReference type="PROSITE" id="PS50914">
    <property type="entry name" value="BON"/>
    <property type="match status" value="1"/>
</dbReference>
<evidence type="ECO:0000259" key="2">
    <source>
        <dbReference type="PROSITE" id="PS50914"/>
    </source>
</evidence>
<keyword evidence="3" id="KW-0614">Plasmid</keyword>
<evidence type="ECO:0000256" key="1">
    <source>
        <dbReference type="SAM" id="MobiDB-lite"/>
    </source>
</evidence>
<feature type="compositionally biased region" description="Basic and acidic residues" evidence="1">
    <location>
        <begin position="82"/>
        <end position="92"/>
    </location>
</feature>
<feature type="domain" description="BON" evidence="2">
    <location>
        <begin position="41"/>
        <end position="109"/>
    </location>
</feature>
<dbReference type="OrthoDB" id="8369932at2"/>
<reference evidence="3 4" key="1">
    <citation type="submission" date="2018-10" db="EMBL/GenBank/DDBJ databases">
        <title>Rhizobium etli, R. leguminosarum and a new Rhizobium genospecies from Phaseolus dumosus.</title>
        <authorList>
            <person name="Ramirez-Puebla S.T."/>
            <person name="Rogel-Hernandez M.A."/>
            <person name="Guerrero G."/>
            <person name="Ormeno-Orrillo E."/>
            <person name="Martinez-Romero J.C."/>
            <person name="Negrete-Yankelevich S."/>
            <person name="Martinez-Romero E."/>
        </authorList>
    </citation>
    <scope>NUCLEOTIDE SEQUENCE [LARGE SCALE GENOMIC DNA]</scope>
    <source>
        <strain evidence="3 4">CCGE525</strain>
        <plasmid evidence="4">prccge525c</plasmid>
    </source>
</reference>
<evidence type="ECO:0000313" key="3">
    <source>
        <dbReference type="EMBL" id="AYG62799.1"/>
    </source>
</evidence>
<sequence>MVFSLLRFMSQRREGIMQRHHKEHSAEERNPFKLSETQWRPDAEIRAEIQERLNEDPLLDATSIFVSVSSGRVLIEGSVENDEAKRRAETHSRQVSGISGHDSNLCIRRPR</sequence>
<name>A0A387FVV7_9HYPH</name>
<dbReference type="Proteomes" id="UP000282195">
    <property type="component" value="Plasmid pRCCGE525c"/>
</dbReference>
<protein>
    <submittedName>
        <fullName evidence="3">BON domain-containing protein</fullName>
    </submittedName>
</protein>
<dbReference type="EMBL" id="CP032695">
    <property type="protein sequence ID" value="AYG62799.1"/>
    <property type="molecule type" value="Genomic_DNA"/>
</dbReference>